<protein>
    <recommendedName>
        <fullName evidence="1">YagK/YfjJ C-terminal domain-containing protein</fullName>
    </recommendedName>
</protein>
<dbReference type="STRING" id="650850.SAMN04488129_108138"/>
<reference evidence="3" key="1">
    <citation type="submission" date="2016-10" db="EMBL/GenBank/DDBJ databases">
        <authorList>
            <person name="Varghese N."/>
            <person name="Submissions S."/>
        </authorList>
    </citation>
    <scope>NUCLEOTIDE SEQUENCE [LARGE SCALE GENOMIC DNA]</scope>
    <source>
        <strain evidence="3">CGMCC 1.9150</strain>
    </source>
</reference>
<evidence type="ECO:0000313" key="3">
    <source>
        <dbReference type="Proteomes" id="UP000198807"/>
    </source>
</evidence>
<dbReference type="OrthoDB" id="5701642at2"/>
<dbReference type="Pfam" id="PF11726">
    <property type="entry name" value="YagK_YfjJ_C"/>
    <property type="match status" value="1"/>
</dbReference>
<proteinExistence type="predicted"/>
<name>A0A1H7NZA9_9GAMM</name>
<dbReference type="AlphaFoldDB" id="A0A1H7NZA9"/>
<dbReference type="InterPro" id="IPR057271">
    <property type="entry name" value="YagK_YfjJ_C"/>
</dbReference>
<evidence type="ECO:0000313" key="2">
    <source>
        <dbReference type="EMBL" id="SEL28669.1"/>
    </source>
</evidence>
<dbReference type="EMBL" id="FOBC01000008">
    <property type="protein sequence ID" value="SEL28669.1"/>
    <property type="molecule type" value="Genomic_DNA"/>
</dbReference>
<gene>
    <name evidence="2" type="ORF">SAMN04488129_108138</name>
</gene>
<sequence length="219" mass="25463">MSPRNPFNPNLHLHFDPSFNGMSIQAEFSPMVTEYLEALHVTLKNALRDYPRVLAFRVDPVIPTAISDTMTVEDHRNLIPKFNSSLKSIIQNDLERRRRSGWVPGTKVRYVWCREIGTNGKPHYHFFLILNRDAYHLPGRVGSPNENLFNRISRAWYSALGVEWNPQEPWIHVPQNPVYWIDRGDPQSFQEAFYRASYLCKAETKQYGLGLRAFGSSRN</sequence>
<feature type="domain" description="YagK/YfjJ C-terminal" evidence="1">
    <location>
        <begin position="47"/>
        <end position="217"/>
    </location>
</feature>
<dbReference type="Proteomes" id="UP000198807">
    <property type="component" value="Unassembled WGS sequence"/>
</dbReference>
<keyword evidence="3" id="KW-1185">Reference proteome</keyword>
<organism evidence="2 3">
    <name type="scientific">Halomonas daqiaonensis</name>
    <dbReference type="NCBI Taxonomy" id="650850"/>
    <lineage>
        <taxon>Bacteria</taxon>
        <taxon>Pseudomonadati</taxon>
        <taxon>Pseudomonadota</taxon>
        <taxon>Gammaproteobacteria</taxon>
        <taxon>Oceanospirillales</taxon>
        <taxon>Halomonadaceae</taxon>
        <taxon>Halomonas</taxon>
    </lineage>
</organism>
<evidence type="ECO:0000259" key="1">
    <source>
        <dbReference type="Pfam" id="PF11726"/>
    </source>
</evidence>
<accession>A0A1H7NZA9</accession>